<keyword evidence="4" id="KW-0167">Capsid protein</keyword>
<dbReference type="GO" id="GO:0005198">
    <property type="term" value="F:structural molecule activity"/>
    <property type="evidence" value="ECO:0007669"/>
    <property type="project" value="InterPro"/>
</dbReference>
<proteinExistence type="inferred from homology"/>
<protein>
    <submittedName>
        <fullName evidence="8">Capsid protein</fullName>
    </submittedName>
</protein>
<sequence>ADFQQLIIMCKDIQLVSLEQGINNITIKTVTETGAEPRIKVYNNDLTALVMIAEDTNNRLPYTPQATRQNTLGFVPWRTCKLPTWSYYLPCQMYYTPKTDGELVPAYQNYNSGDMAFLTIEHLLPIQLLRTGDDYETQHFKFHCNNMPTHYHIQSTRMLGAPPQANPPDQDTNPGQIQPTDASQRKGWCYGQAGNRPHEITTVRPFQVGYQHPEWTFISEKAGPALHPALPGSRQTSTHPAEAEVSNLETKVQYDYAHGNRTQNHVERVTNLNENMPNQSYQRTTQWTQSRMTDSEAITAAQFFASENTSRVTNTYSDFAATDGPAGYFPWGQIWDKSPSTDLKPRIHTQAPFICQDTAPGQLFIKLAPNLTDDYNDQLSMNAQPKIKTYADFYWTGKLVLRGRLRSPQQINPVIFPHWSTNEMQQYVPNRLGEFAIPHMNTRVYKKYMY</sequence>
<evidence type="ECO:0000256" key="2">
    <source>
        <dbReference type="ARBA" id="ARBA00005398"/>
    </source>
</evidence>
<evidence type="ECO:0000256" key="6">
    <source>
        <dbReference type="SAM" id="MobiDB-lite"/>
    </source>
</evidence>
<evidence type="ECO:0000256" key="4">
    <source>
        <dbReference type="ARBA" id="ARBA00022561"/>
    </source>
</evidence>
<evidence type="ECO:0000256" key="5">
    <source>
        <dbReference type="ARBA" id="ARBA00022844"/>
    </source>
</evidence>
<name>A0A0G2Y779_9VIRU</name>
<reference evidence="8" key="1">
    <citation type="journal article" date="2016" name="PLoS ONE">
        <title>Metagenomic Survey of Viral Diversity Obtained from Feces of Subantarctic and South American Fur Seals.</title>
        <authorList>
            <person name="Kluge M."/>
            <person name="Campos F.S."/>
            <person name="Tavares M."/>
            <person name="de Amorim D.B."/>
            <person name="Valdez F.P."/>
            <person name="Giongo A."/>
            <person name="Roehe P.M."/>
            <person name="Franco A.C."/>
        </authorList>
    </citation>
    <scope>NUCLEOTIDE SEQUENCE</scope>
    <source>
        <strain evidence="8">Fur seal/ATROP40/BR/2012</strain>
    </source>
</reference>
<evidence type="ECO:0000256" key="3">
    <source>
        <dbReference type="ARBA" id="ARBA00022431"/>
    </source>
</evidence>
<accession>A0A0G2Y779</accession>
<feature type="domain" description="Coat protein VP1/VP2 Parvovirus" evidence="7">
    <location>
        <begin position="2"/>
        <end position="417"/>
    </location>
</feature>
<dbReference type="InterPro" id="IPR036952">
    <property type="entry name" value="VP1/VP2"/>
</dbReference>
<dbReference type="Pfam" id="PF00740">
    <property type="entry name" value="VP1_2"/>
    <property type="match status" value="1"/>
</dbReference>
<organism evidence="8">
    <name type="scientific">Parvovirus fur seal/ATROP40/BR/2012</name>
    <dbReference type="NCBI Taxonomy" id="1659800"/>
    <lineage>
        <taxon>Viruses</taxon>
        <taxon>Monodnaviria</taxon>
        <taxon>Shotokuvirae</taxon>
        <taxon>Cossaviricota</taxon>
        <taxon>Quintoviricetes</taxon>
        <taxon>Piccovirales</taxon>
        <taxon>Parvoviridae</taxon>
        <taxon>Parvovirinae</taxon>
    </lineage>
</organism>
<dbReference type="Gene3D" id="2.170.30.10">
    <property type="entry name" value="Parvovirus coat protein VP1/VP2"/>
    <property type="match status" value="1"/>
</dbReference>
<feature type="non-terminal residue" evidence="8">
    <location>
        <position position="1"/>
    </location>
</feature>
<keyword evidence="3" id="KW-1140">T=1 icosahedral capsid protein</keyword>
<evidence type="ECO:0000313" key="8">
    <source>
        <dbReference type="EMBL" id="AKI82154.1"/>
    </source>
</evidence>
<evidence type="ECO:0000259" key="7">
    <source>
        <dbReference type="Pfam" id="PF00740"/>
    </source>
</evidence>
<feature type="region of interest" description="Disordered" evidence="6">
    <location>
        <begin position="158"/>
        <end position="186"/>
    </location>
</feature>
<dbReference type="GO" id="GO:0039615">
    <property type="term" value="C:T=1 icosahedral viral capsid"/>
    <property type="evidence" value="ECO:0007669"/>
    <property type="project" value="UniProtKB-KW"/>
</dbReference>
<feature type="compositionally biased region" description="Polar residues" evidence="6">
    <location>
        <begin position="167"/>
        <end position="182"/>
    </location>
</feature>
<comment type="similarity">
    <text evidence="2">Belongs to the parvoviridae capsid protein family.</text>
</comment>
<evidence type="ECO:0000256" key="1">
    <source>
        <dbReference type="ARBA" id="ARBA00004328"/>
    </source>
</evidence>
<dbReference type="InterPro" id="IPR016184">
    <property type="entry name" value="Capsid/spike_ssDNA_virus"/>
</dbReference>
<dbReference type="SUPFAM" id="SSF88645">
    <property type="entry name" value="ssDNA viruses"/>
    <property type="match status" value="1"/>
</dbReference>
<comment type="subcellular location">
    <subcellularLocation>
        <location evidence="1">Virion</location>
    </subcellularLocation>
</comment>
<keyword evidence="5" id="KW-0946">Virion</keyword>
<dbReference type="InterPro" id="IPR001403">
    <property type="entry name" value="Parvovirus_coat"/>
</dbReference>
<dbReference type="EMBL" id="KR261071">
    <property type="protein sequence ID" value="AKI82154.1"/>
    <property type="molecule type" value="Genomic_DNA"/>
</dbReference>